<evidence type="ECO:0000259" key="6">
    <source>
        <dbReference type="PROSITE" id="PS00128"/>
    </source>
</evidence>
<evidence type="ECO:0000313" key="7">
    <source>
        <dbReference type="EMBL" id="AMR73378.1"/>
    </source>
</evidence>
<reference evidence="7" key="1">
    <citation type="journal article" date="2016" name="Proc. R. Soc. B">
        <title>A gene associated with social immunity in the burying beetle Nicrophorus vespilloides.</title>
        <authorList>
            <person name="Palmer W.J."/>
            <person name="Duarte A."/>
            <person name="Schrader M."/>
            <person name="Day J.P."/>
            <person name="Kilner R."/>
            <person name="Jiggins F.M."/>
        </authorList>
    </citation>
    <scope>NUCLEOTIDE SEQUENCE</scope>
    <source>
        <strain evidence="7">TR11739</strain>
    </source>
</reference>
<dbReference type="GO" id="GO:0031640">
    <property type="term" value="P:killing of cells of another organism"/>
    <property type="evidence" value="ECO:0007669"/>
    <property type="project" value="UniProtKB-KW"/>
</dbReference>
<organism evidence="7">
    <name type="scientific">Nicrophorus vespilloides</name>
    <name type="common">Boreal carrion beetle</name>
    <dbReference type="NCBI Taxonomy" id="110193"/>
    <lineage>
        <taxon>Eukaryota</taxon>
        <taxon>Metazoa</taxon>
        <taxon>Ecdysozoa</taxon>
        <taxon>Arthropoda</taxon>
        <taxon>Hexapoda</taxon>
        <taxon>Insecta</taxon>
        <taxon>Pterygota</taxon>
        <taxon>Neoptera</taxon>
        <taxon>Endopterygota</taxon>
        <taxon>Coleoptera</taxon>
        <taxon>Polyphaga</taxon>
        <taxon>Staphyliniformia</taxon>
        <taxon>Silphidae</taxon>
        <taxon>Nicrophorinae</taxon>
        <taxon>Nicrophorus</taxon>
    </lineage>
</organism>
<dbReference type="GO" id="GO:0042742">
    <property type="term" value="P:defense response to bacterium"/>
    <property type="evidence" value="ECO:0007669"/>
    <property type="project" value="UniProtKB-KW"/>
</dbReference>
<dbReference type="PROSITE" id="PS00128">
    <property type="entry name" value="GLYCOSYL_HYDROL_F22_1"/>
    <property type="match status" value="1"/>
</dbReference>
<dbReference type="Pfam" id="PF00062">
    <property type="entry name" value="Lys"/>
    <property type="match status" value="1"/>
</dbReference>
<feature type="domain" description="Glycosyl hydrolases family 22 (GH22)" evidence="6">
    <location>
        <begin position="101"/>
        <end position="119"/>
    </location>
</feature>
<dbReference type="InterPro" id="IPR019799">
    <property type="entry name" value="Glyco_hydro_22_CS"/>
</dbReference>
<accession>A0A142J8D9</accession>
<name>A0A142J8D9_NICVS</name>
<dbReference type="Gene3D" id="1.10.530.10">
    <property type="match status" value="1"/>
</dbReference>
<keyword evidence="4" id="KW-1015">Disulfide bond</keyword>
<dbReference type="SUPFAM" id="SSF53955">
    <property type="entry name" value="Lysozyme-like"/>
    <property type="match status" value="1"/>
</dbReference>
<comment type="catalytic activity">
    <reaction evidence="1">
        <text>Hydrolysis of (1-&gt;4)-beta-linkages between N-acetylmuramic acid and N-acetyl-D-glucosamine residues in a peptidoglycan and between N-acetyl-D-glucosamine residues in chitodextrins.</text>
        <dbReference type="EC" id="3.2.1.17"/>
    </reaction>
</comment>
<sequence length="164" mass="18820">MQKRLHQTTKVCLQIKFFFLLGLCCCCRLLVEVRSKVFSPEEFGEVMRNASGVNASHIEIWKCLVKWESSFDTAAHNTKSGDHGIFQINEKWWCSPPGKYCQVACVSLRDDDITDDIECALSVYDEHERISGNGFRAWHGYTKHCINITTAEEPELDLKENETI</sequence>
<dbReference type="PROSITE" id="PS51348">
    <property type="entry name" value="GLYCOSYL_HYDROL_F22_2"/>
    <property type="match status" value="1"/>
</dbReference>
<evidence type="ECO:0000256" key="3">
    <source>
        <dbReference type="ARBA" id="ARBA00022638"/>
    </source>
</evidence>
<evidence type="ECO:0000256" key="5">
    <source>
        <dbReference type="ARBA" id="ARBA00023295"/>
    </source>
</evidence>
<dbReference type="PANTHER" id="PTHR11407">
    <property type="entry name" value="LYSOZYME C"/>
    <property type="match status" value="1"/>
</dbReference>
<dbReference type="InterPro" id="IPR001916">
    <property type="entry name" value="Glyco_hydro_22"/>
</dbReference>
<dbReference type="GO" id="GO:0003796">
    <property type="term" value="F:lysozyme activity"/>
    <property type="evidence" value="ECO:0007669"/>
    <property type="project" value="UniProtKB-EC"/>
</dbReference>
<dbReference type="EMBL" id="KU060805">
    <property type="protein sequence ID" value="AMR73378.1"/>
    <property type="molecule type" value="mRNA"/>
</dbReference>
<dbReference type="InterPro" id="IPR023346">
    <property type="entry name" value="Lysozyme-like_dom_sf"/>
</dbReference>
<protein>
    <recommendedName>
        <fullName evidence="2">lysozyme</fullName>
        <ecNumber evidence="2">3.2.1.17</ecNumber>
    </recommendedName>
</protein>
<dbReference type="SMART" id="SM00263">
    <property type="entry name" value="LYZ1"/>
    <property type="match status" value="1"/>
</dbReference>
<proteinExistence type="evidence at transcript level"/>
<evidence type="ECO:0000256" key="2">
    <source>
        <dbReference type="ARBA" id="ARBA00012732"/>
    </source>
</evidence>
<dbReference type="EC" id="3.2.1.17" evidence="2"/>
<dbReference type="AlphaFoldDB" id="A0A142J8D9"/>
<keyword evidence="3" id="KW-0081">Bacteriolytic enzyme</keyword>
<dbReference type="PANTHER" id="PTHR11407:SF63">
    <property type="entry name" value="LYSOZYME C"/>
    <property type="match status" value="1"/>
</dbReference>
<evidence type="ECO:0000256" key="4">
    <source>
        <dbReference type="ARBA" id="ARBA00023157"/>
    </source>
</evidence>
<evidence type="ECO:0000256" key="1">
    <source>
        <dbReference type="ARBA" id="ARBA00000632"/>
    </source>
</evidence>
<dbReference type="CDD" id="cd16899">
    <property type="entry name" value="LYZ_C_invert"/>
    <property type="match status" value="1"/>
</dbReference>
<keyword evidence="5" id="KW-0326">Glycosidase</keyword>
<keyword evidence="5" id="KW-0378">Hydrolase</keyword>
<keyword evidence="3" id="KW-0929">Antimicrobial</keyword>